<protein>
    <submittedName>
        <fullName evidence="1">Uncharacterized protein</fullName>
    </submittedName>
</protein>
<dbReference type="AlphaFoldDB" id="A7VQI6"/>
<dbReference type="Proteomes" id="UP000003490">
    <property type="component" value="Unassembled WGS sequence"/>
</dbReference>
<organism evidence="1 2">
    <name type="scientific">[Clostridium] leptum DSM 753</name>
    <dbReference type="NCBI Taxonomy" id="428125"/>
    <lineage>
        <taxon>Bacteria</taxon>
        <taxon>Bacillati</taxon>
        <taxon>Bacillota</taxon>
        <taxon>Clostridia</taxon>
        <taxon>Eubacteriales</taxon>
        <taxon>Oscillospiraceae</taxon>
        <taxon>Oscillospiraceae incertae sedis</taxon>
    </lineage>
</organism>
<proteinExistence type="predicted"/>
<gene>
    <name evidence="1" type="ORF">CLOLEP_00816</name>
</gene>
<accession>A7VQI6</accession>
<reference evidence="1 2" key="1">
    <citation type="submission" date="2007-08" db="EMBL/GenBank/DDBJ databases">
        <title>Draft genome sequence of Clostridium leptum (DSM 753).</title>
        <authorList>
            <person name="Sudarsanam P."/>
            <person name="Ley R."/>
            <person name="Guruge J."/>
            <person name="Turnbaugh P.J."/>
            <person name="Mahowald M."/>
            <person name="Liep D."/>
            <person name="Gordon J."/>
        </authorList>
    </citation>
    <scope>NUCLEOTIDE SEQUENCE [LARGE SCALE GENOMIC DNA]</scope>
    <source>
        <strain evidence="1 2">DSM 753</strain>
    </source>
</reference>
<comment type="caution">
    <text evidence="1">The sequence shown here is derived from an EMBL/GenBank/DDBJ whole genome shotgun (WGS) entry which is preliminary data.</text>
</comment>
<evidence type="ECO:0000313" key="2">
    <source>
        <dbReference type="Proteomes" id="UP000003490"/>
    </source>
</evidence>
<sequence>MFYQGGFHFLVTGLKALLTTTNWLNFYGISDERNKYN</sequence>
<dbReference type="EMBL" id="ABCB02000015">
    <property type="protein sequence ID" value="EDO62397.1"/>
    <property type="molecule type" value="Genomic_DNA"/>
</dbReference>
<name>A7VQI6_9FIRM</name>
<evidence type="ECO:0000313" key="1">
    <source>
        <dbReference type="EMBL" id="EDO62397.1"/>
    </source>
</evidence>
<reference evidence="1 2" key="2">
    <citation type="submission" date="2007-08" db="EMBL/GenBank/DDBJ databases">
        <authorList>
            <person name="Fulton L."/>
            <person name="Clifton S."/>
            <person name="Fulton B."/>
            <person name="Xu J."/>
            <person name="Minx P."/>
            <person name="Pepin K.H."/>
            <person name="Johnson M."/>
            <person name="Thiruvilangam P."/>
            <person name="Bhonagiri V."/>
            <person name="Nash W.E."/>
            <person name="Wang C."/>
            <person name="Mardis E.R."/>
            <person name="Wilson R.K."/>
        </authorList>
    </citation>
    <scope>NUCLEOTIDE SEQUENCE [LARGE SCALE GENOMIC DNA]</scope>
    <source>
        <strain evidence="1 2">DSM 753</strain>
    </source>
</reference>
<dbReference type="HOGENOM" id="CLU_3342270_0_0_9"/>